<protein>
    <submittedName>
        <fullName evidence="2">Uncharacterized protein</fullName>
    </submittedName>
</protein>
<feature type="signal peptide" evidence="1">
    <location>
        <begin position="1"/>
        <end position="21"/>
    </location>
</feature>
<name>A0A1I3LD33_9FLAO</name>
<dbReference type="AlphaFoldDB" id="A0A1I3LD33"/>
<keyword evidence="3" id="KW-1185">Reference proteome</keyword>
<evidence type="ECO:0000313" key="2">
    <source>
        <dbReference type="EMBL" id="SFI82669.1"/>
    </source>
</evidence>
<dbReference type="PROSITE" id="PS51257">
    <property type="entry name" value="PROKAR_LIPOPROTEIN"/>
    <property type="match status" value="1"/>
</dbReference>
<dbReference type="Proteomes" id="UP000243887">
    <property type="component" value="Unassembled WGS sequence"/>
</dbReference>
<dbReference type="RefSeq" id="WP_090677647.1">
    <property type="nucleotide sequence ID" value="NZ_FORU01000001.1"/>
</dbReference>
<proteinExistence type="predicted"/>
<evidence type="ECO:0000313" key="3">
    <source>
        <dbReference type="Proteomes" id="UP000243887"/>
    </source>
</evidence>
<gene>
    <name evidence="2" type="ORF">SAMN04487893_101272</name>
</gene>
<keyword evidence="1" id="KW-0732">Signal</keyword>
<reference evidence="3" key="1">
    <citation type="submission" date="2016-10" db="EMBL/GenBank/DDBJ databases">
        <authorList>
            <person name="Varghese N."/>
            <person name="Submissions S."/>
        </authorList>
    </citation>
    <scope>NUCLEOTIDE SEQUENCE [LARGE SCALE GENOMIC DNA]</scope>
    <source>
        <strain evidence="3">DSM 26542</strain>
    </source>
</reference>
<dbReference type="OrthoDB" id="1524444at2"/>
<organism evidence="2 3">
    <name type="scientific">Myroides guanonis</name>
    <dbReference type="NCBI Taxonomy" id="1150112"/>
    <lineage>
        <taxon>Bacteria</taxon>
        <taxon>Pseudomonadati</taxon>
        <taxon>Bacteroidota</taxon>
        <taxon>Flavobacteriia</taxon>
        <taxon>Flavobacteriales</taxon>
        <taxon>Flavobacteriaceae</taxon>
        <taxon>Myroides</taxon>
    </lineage>
</organism>
<dbReference type="STRING" id="1150112.SAMN04487893_101272"/>
<accession>A0A1I3LD33</accession>
<dbReference type="EMBL" id="FORU01000001">
    <property type="protein sequence ID" value="SFI82669.1"/>
    <property type="molecule type" value="Genomic_DNA"/>
</dbReference>
<feature type="chain" id="PRO_5017225309" evidence="1">
    <location>
        <begin position="22"/>
        <end position="180"/>
    </location>
</feature>
<evidence type="ECO:0000256" key="1">
    <source>
        <dbReference type="SAM" id="SignalP"/>
    </source>
</evidence>
<sequence length="180" mass="20693">MKKIFLLFVAVAGLITFQSCEGPQGPPGYDGAVPVVYDVKTDLIPNNDFQTTFNFSIPLYDEDIVLVYFLDAKTDNGTKVWRMLPQKYYIDVNNNEYEVDYNFDFTRYDFRLFLSSNYPNIDIIGNGAWTRRLEFRAVVLEGAFGNSRIASSQSSIPETIEYETLAKKYNIKESDVIRLN</sequence>